<dbReference type="GeneID" id="20197693"/>
<dbReference type="Proteomes" id="UP000015101">
    <property type="component" value="Unassembled WGS sequence"/>
</dbReference>
<evidence type="ECO:0008006" key="5">
    <source>
        <dbReference type="Google" id="ProtNLM"/>
    </source>
</evidence>
<keyword evidence="4" id="KW-1185">Reference proteome</keyword>
<feature type="region of interest" description="Disordered" evidence="1">
    <location>
        <begin position="132"/>
        <end position="168"/>
    </location>
</feature>
<dbReference type="STRING" id="6412.T1EM93"/>
<accession>T1EM93</accession>
<sequence>MNLHQVLTGAANEGEKCFSVGSIDGNHFTAYAAGCNIVILDSDINRVQILSGTELGYQSEVTCIACCHELGKIAASYENKVYIFEPAPVVRSEGKHSLDYQWSQTGLLMLDGEVLAVAWSYFGQRQIDNLINQSPSTMGGSRRGEPRPSNDPNPHNSSSHNNNNSGQQQPINEWCCTWWTKLANPAMMVKFSTDRLLFATAGKNDRLVKVWYENFKDSSQRAQEFPDQLFPDSINNSGIPMTSFSFVYVAHPRAVTGFSWRRTSKYIHR</sequence>
<dbReference type="PANTHER" id="PTHR13950">
    <property type="entry name" value="RABCONNECTIN-RELATED"/>
    <property type="match status" value="1"/>
</dbReference>
<reference evidence="3" key="3">
    <citation type="submission" date="2015-06" db="UniProtKB">
        <authorList>
            <consortium name="EnsemblMetazoa"/>
        </authorList>
    </citation>
    <scope>IDENTIFICATION</scope>
</reference>
<dbReference type="InterPro" id="IPR015943">
    <property type="entry name" value="WD40/YVTN_repeat-like_dom_sf"/>
</dbReference>
<dbReference type="InterPro" id="IPR052208">
    <property type="entry name" value="DmX-like/RAVE_component"/>
</dbReference>
<dbReference type="InterPro" id="IPR036322">
    <property type="entry name" value="WD40_repeat_dom_sf"/>
</dbReference>
<reference evidence="4" key="1">
    <citation type="submission" date="2012-12" db="EMBL/GenBank/DDBJ databases">
        <authorList>
            <person name="Hellsten U."/>
            <person name="Grimwood J."/>
            <person name="Chapman J.A."/>
            <person name="Shapiro H."/>
            <person name="Aerts A."/>
            <person name="Otillar R.P."/>
            <person name="Terry A.Y."/>
            <person name="Boore J.L."/>
            <person name="Simakov O."/>
            <person name="Marletaz F."/>
            <person name="Cho S.-J."/>
            <person name="Edsinger-Gonzales E."/>
            <person name="Havlak P."/>
            <person name="Kuo D.-H."/>
            <person name="Larsson T."/>
            <person name="Lv J."/>
            <person name="Arendt D."/>
            <person name="Savage R."/>
            <person name="Osoegawa K."/>
            <person name="de Jong P."/>
            <person name="Lindberg D.R."/>
            <person name="Seaver E.C."/>
            <person name="Weisblat D.A."/>
            <person name="Putnam N.H."/>
            <person name="Grigoriev I.V."/>
            <person name="Rokhsar D.S."/>
        </authorList>
    </citation>
    <scope>NUCLEOTIDE SEQUENCE</scope>
</reference>
<dbReference type="InParanoid" id="T1EM93"/>
<dbReference type="RefSeq" id="XP_009021081.1">
    <property type="nucleotide sequence ID" value="XM_009022833.1"/>
</dbReference>
<dbReference type="EMBL" id="AMQM01005258">
    <property type="status" value="NOT_ANNOTATED_CDS"/>
    <property type="molecule type" value="Genomic_DNA"/>
</dbReference>
<organism evidence="3 4">
    <name type="scientific">Helobdella robusta</name>
    <name type="common">Californian leech</name>
    <dbReference type="NCBI Taxonomy" id="6412"/>
    <lineage>
        <taxon>Eukaryota</taxon>
        <taxon>Metazoa</taxon>
        <taxon>Spiralia</taxon>
        <taxon>Lophotrochozoa</taxon>
        <taxon>Annelida</taxon>
        <taxon>Clitellata</taxon>
        <taxon>Hirudinea</taxon>
        <taxon>Rhynchobdellida</taxon>
        <taxon>Glossiphoniidae</taxon>
        <taxon>Helobdella</taxon>
    </lineage>
</organism>
<feature type="compositionally biased region" description="Low complexity" evidence="1">
    <location>
        <begin position="150"/>
        <end position="165"/>
    </location>
</feature>
<gene>
    <name evidence="3" type="primary">20197693</name>
    <name evidence="2" type="ORF">HELRODRAFT_157310</name>
</gene>
<name>T1EM93_HELRO</name>
<dbReference type="KEGG" id="hro:HELRODRAFT_157310"/>
<reference evidence="2 4" key="2">
    <citation type="journal article" date="2013" name="Nature">
        <title>Insights into bilaterian evolution from three spiralian genomes.</title>
        <authorList>
            <person name="Simakov O."/>
            <person name="Marletaz F."/>
            <person name="Cho S.J."/>
            <person name="Edsinger-Gonzales E."/>
            <person name="Havlak P."/>
            <person name="Hellsten U."/>
            <person name="Kuo D.H."/>
            <person name="Larsson T."/>
            <person name="Lv J."/>
            <person name="Arendt D."/>
            <person name="Savage R."/>
            <person name="Osoegawa K."/>
            <person name="de Jong P."/>
            <person name="Grimwood J."/>
            <person name="Chapman J.A."/>
            <person name="Shapiro H."/>
            <person name="Aerts A."/>
            <person name="Otillar R.P."/>
            <person name="Terry A.Y."/>
            <person name="Boore J.L."/>
            <person name="Grigoriev I.V."/>
            <person name="Lindberg D.R."/>
            <person name="Seaver E.C."/>
            <person name="Weisblat D.A."/>
            <person name="Putnam N.H."/>
            <person name="Rokhsar D.S."/>
        </authorList>
    </citation>
    <scope>NUCLEOTIDE SEQUENCE</scope>
</reference>
<evidence type="ECO:0000313" key="2">
    <source>
        <dbReference type="EMBL" id="ESO00910.1"/>
    </source>
</evidence>
<dbReference type="eggNOG" id="KOG1064">
    <property type="taxonomic scope" value="Eukaryota"/>
</dbReference>
<dbReference type="OrthoDB" id="342131at2759"/>
<dbReference type="SUPFAM" id="SSF50978">
    <property type="entry name" value="WD40 repeat-like"/>
    <property type="match status" value="1"/>
</dbReference>
<dbReference type="CTD" id="20197693"/>
<protein>
    <recommendedName>
        <fullName evidence="5">HELP domain-containing protein</fullName>
    </recommendedName>
</protein>
<dbReference type="EnsemblMetazoa" id="HelroT157310">
    <property type="protein sequence ID" value="HelroP157310"/>
    <property type="gene ID" value="HelroG157310"/>
</dbReference>
<dbReference type="OMA" id="ICRIWTE"/>
<dbReference type="EMBL" id="KB096864">
    <property type="protein sequence ID" value="ESO00910.1"/>
    <property type="molecule type" value="Genomic_DNA"/>
</dbReference>
<evidence type="ECO:0000313" key="3">
    <source>
        <dbReference type="EnsemblMetazoa" id="HelroP157310"/>
    </source>
</evidence>
<dbReference type="HOGENOM" id="CLU_1035404_0_0_1"/>
<dbReference type="Gene3D" id="2.130.10.10">
    <property type="entry name" value="YVTN repeat-like/Quinoprotein amine dehydrogenase"/>
    <property type="match status" value="1"/>
</dbReference>
<dbReference type="EMBL" id="AMQM01005257">
    <property type="status" value="NOT_ANNOTATED_CDS"/>
    <property type="molecule type" value="Genomic_DNA"/>
</dbReference>
<proteinExistence type="predicted"/>
<dbReference type="AlphaFoldDB" id="T1EM93"/>
<evidence type="ECO:0000313" key="4">
    <source>
        <dbReference type="Proteomes" id="UP000015101"/>
    </source>
</evidence>
<evidence type="ECO:0000256" key="1">
    <source>
        <dbReference type="SAM" id="MobiDB-lite"/>
    </source>
</evidence>
<dbReference type="PANTHER" id="PTHR13950:SF9">
    <property type="entry name" value="RABCONNECTIN-3A"/>
    <property type="match status" value="1"/>
</dbReference>